<evidence type="ECO:0000256" key="3">
    <source>
        <dbReference type="ARBA" id="ARBA00022741"/>
    </source>
</evidence>
<sequence length="322" mass="36450">SLVAVGLGGLLSSMYLDAKYLFSKDINQIRIFLSTLFNLRSQESQGKAHWYNIFKDRAKKEPNGLFLMFEGKEYTFRQVEKASNKLAHYLLTQDIKKGDVVCIMLQNHPTFFITLFAISKIGALPSFVNTNLVDQSLLHCVKIASSKMFIFDPIYEQQVSAIMDQCPGIIFVAYGESTEEYERSPLPFAQTLTPSALNTFPDSDTDEALIKGRKLTDPAYLIYTSGTTGLPKPAIVQHIRILAIVSFSSTLARGGVIVLGRKFSASRFWNDCVEYKVDLFTYIGEFCRYLLSQPPHPEERNHKVRAIFGNGIRVDVWKPFQE</sequence>
<dbReference type="GO" id="GO:0004467">
    <property type="term" value="F:long-chain fatty acid-CoA ligase activity"/>
    <property type="evidence" value="ECO:0007669"/>
    <property type="project" value="TreeGrafter"/>
</dbReference>
<evidence type="ECO:0000256" key="4">
    <source>
        <dbReference type="ARBA" id="ARBA00022840"/>
    </source>
</evidence>
<name>A0A367IN40_RHIST</name>
<feature type="non-terminal residue" evidence="6">
    <location>
        <position position="322"/>
    </location>
</feature>
<dbReference type="InterPro" id="IPR020845">
    <property type="entry name" value="AMP-binding_CS"/>
</dbReference>
<proteinExistence type="inferred from homology"/>
<dbReference type="GO" id="GO:0005524">
    <property type="term" value="F:ATP binding"/>
    <property type="evidence" value="ECO:0007669"/>
    <property type="project" value="UniProtKB-KW"/>
</dbReference>
<dbReference type="OrthoDB" id="288590at2759"/>
<feature type="domain" description="AMP-dependent synthetase/ligase" evidence="5">
    <location>
        <begin position="54"/>
        <end position="243"/>
    </location>
</feature>
<keyword evidence="2" id="KW-0436">Ligase</keyword>
<keyword evidence="4" id="KW-0067">ATP-binding</keyword>
<dbReference type="Proteomes" id="UP000253551">
    <property type="component" value="Unassembled WGS sequence"/>
</dbReference>
<protein>
    <recommendedName>
        <fullName evidence="5">AMP-dependent synthetase/ligase domain-containing protein</fullName>
    </recommendedName>
</protein>
<dbReference type="GO" id="GO:0005324">
    <property type="term" value="F:long-chain fatty acid transmembrane transporter activity"/>
    <property type="evidence" value="ECO:0007669"/>
    <property type="project" value="TreeGrafter"/>
</dbReference>
<dbReference type="SUPFAM" id="SSF56801">
    <property type="entry name" value="Acetyl-CoA synthetase-like"/>
    <property type="match status" value="1"/>
</dbReference>
<dbReference type="EMBL" id="PJQM01006791">
    <property type="protein sequence ID" value="RCH79094.1"/>
    <property type="molecule type" value="Genomic_DNA"/>
</dbReference>
<dbReference type="InterPro" id="IPR000873">
    <property type="entry name" value="AMP-dep_synth/lig_dom"/>
</dbReference>
<gene>
    <name evidence="6" type="ORF">CU098_000328</name>
</gene>
<keyword evidence="3" id="KW-0547">Nucleotide-binding</keyword>
<comment type="caution">
    <text evidence="6">The sequence shown here is derived from an EMBL/GenBank/DDBJ whole genome shotgun (WGS) entry which is preliminary data.</text>
</comment>
<evidence type="ECO:0000256" key="2">
    <source>
        <dbReference type="ARBA" id="ARBA00022598"/>
    </source>
</evidence>
<dbReference type="PANTHER" id="PTHR43107">
    <property type="entry name" value="LONG-CHAIN FATTY ACID TRANSPORT PROTEIN"/>
    <property type="match status" value="1"/>
</dbReference>
<dbReference type="GO" id="GO:0044539">
    <property type="term" value="P:long-chain fatty acid import into cell"/>
    <property type="evidence" value="ECO:0007669"/>
    <property type="project" value="TreeGrafter"/>
</dbReference>
<dbReference type="STRING" id="4846.A0A367IN40"/>
<evidence type="ECO:0000313" key="6">
    <source>
        <dbReference type="EMBL" id="RCH79094.1"/>
    </source>
</evidence>
<dbReference type="GO" id="GO:0009898">
    <property type="term" value="C:cytoplasmic side of plasma membrane"/>
    <property type="evidence" value="ECO:0007669"/>
    <property type="project" value="TreeGrafter"/>
</dbReference>
<keyword evidence="7" id="KW-1185">Reference proteome</keyword>
<dbReference type="GO" id="GO:0005777">
    <property type="term" value="C:peroxisome"/>
    <property type="evidence" value="ECO:0007669"/>
    <property type="project" value="TreeGrafter"/>
</dbReference>
<reference evidence="6 7" key="1">
    <citation type="journal article" date="2018" name="G3 (Bethesda)">
        <title>Phylogenetic and Phylogenomic Definition of Rhizopus Species.</title>
        <authorList>
            <person name="Gryganskyi A.P."/>
            <person name="Golan J."/>
            <person name="Dolatabadi S."/>
            <person name="Mondo S."/>
            <person name="Robb S."/>
            <person name="Idnurm A."/>
            <person name="Muszewska A."/>
            <person name="Steczkiewicz K."/>
            <person name="Masonjones S."/>
            <person name="Liao H.L."/>
            <person name="Gajdeczka M.T."/>
            <person name="Anike F."/>
            <person name="Vuek A."/>
            <person name="Anishchenko I.M."/>
            <person name="Voigt K."/>
            <person name="de Hoog G.S."/>
            <person name="Smith M.E."/>
            <person name="Heitman J."/>
            <person name="Vilgalys R."/>
            <person name="Stajich J.E."/>
        </authorList>
    </citation>
    <scope>NUCLEOTIDE SEQUENCE [LARGE SCALE GENOMIC DNA]</scope>
    <source>
        <strain evidence="6 7">LSU 92-RS-03</strain>
    </source>
</reference>
<evidence type="ECO:0000256" key="1">
    <source>
        <dbReference type="ARBA" id="ARBA00006432"/>
    </source>
</evidence>
<dbReference type="Gene3D" id="3.40.50.12780">
    <property type="entry name" value="N-terminal domain of ligase-like"/>
    <property type="match status" value="2"/>
</dbReference>
<accession>A0A367IN40</accession>
<evidence type="ECO:0000313" key="7">
    <source>
        <dbReference type="Proteomes" id="UP000253551"/>
    </source>
</evidence>
<dbReference type="InterPro" id="IPR042099">
    <property type="entry name" value="ANL_N_sf"/>
</dbReference>
<dbReference type="PROSITE" id="PS00455">
    <property type="entry name" value="AMP_BINDING"/>
    <property type="match status" value="1"/>
</dbReference>
<dbReference type="PANTHER" id="PTHR43107:SF15">
    <property type="entry name" value="FATTY ACID TRANSPORT PROTEIN 3, ISOFORM A"/>
    <property type="match status" value="1"/>
</dbReference>
<dbReference type="Pfam" id="PF00501">
    <property type="entry name" value="AMP-binding"/>
    <property type="match status" value="1"/>
</dbReference>
<evidence type="ECO:0000259" key="5">
    <source>
        <dbReference type="Pfam" id="PF00501"/>
    </source>
</evidence>
<organism evidence="6 7">
    <name type="scientific">Rhizopus stolonifer</name>
    <name type="common">Rhizopus nigricans</name>
    <dbReference type="NCBI Taxonomy" id="4846"/>
    <lineage>
        <taxon>Eukaryota</taxon>
        <taxon>Fungi</taxon>
        <taxon>Fungi incertae sedis</taxon>
        <taxon>Mucoromycota</taxon>
        <taxon>Mucoromycotina</taxon>
        <taxon>Mucoromycetes</taxon>
        <taxon>Mucorales</taxon>
        <taxon>Mucorineae</taxon>
        <taxon>Rhizopodaceae</taxon>
        <taxon>Rhizopus</taxon>
    </lineage>
</organism>
<feature type="non-terminal residue" evidence="6">
    <location>
        <position position="1"/>
    </location>
</feature>
<comment type="similarity">
    <text evidence="1">Belongs to the ATP-dependent AMP-binding enzyme family.</text>
</comment>
<dbReference type="GO" id="GO:0005811">
    <property type="term" value="C:lipid droplet"/>
    <property type="evidence" value="ECO:0007669"/>
    <property type="project" value="TreeGrafter"/>
</dbReference>
<dbReference type="AlphaFoldDB" id="A0A367IN40"/>